<feature type="region of interest" description="Disordered" evidence="4">
    <location>
        <begin position="573"/>
        <end position="596"/>
    </location>
</feature>
<feature type="domain" description="Fibronectin type-III" evidence="7">
    <location>
        <begin position="220"/>
        <end position="318"/>
    </location>
</feature>
<keyword evidence="5" id="KW-0472">Membrane</keyword>
<feature type="region of interest" description="Disordered" evidence="4">
    <location>
        <begin position="653"/>
        <end position="683"/>
    </location>
</feature>
<dbReference type="FunFam" id="2.60.40.10:FF:000065">
    <property type="entry name" value="roundabout homolog 1 isoform X3"/>
    <property type="match status" value="1"/>
</dbReference>
<feature type="domain" description="Ig-like" evidence="6">
    <location>
        <begin position="5"/>
        <end position="99"/>
    </location>
</feature>
<reference evidence="8" key="1">
    <citation type="submission" date="2019-09" db="EMBL/GenBank/DDBJ databases">
        <title>Bird 10,000 Genomes (B10K) Project - Family phase.</title>
        <authorList>
            <person name="Zhang G."/>
        </authorList>
    </citation>
    <scope>NUCLEOTIDE SEQUENCE</scope>
    <source>
        <strain evidence="8">B10K-DU-025-06</strain>
        <tissue evidence="8">Mixed tissue sample</tissue>
    </source>
</reference>
<accession>A0A851X9D2</accession>
<dbReference type="InterPro" id="IPR003598">
    <property type="entry name" value="Ig_sub2"/>
</dbReference>
<feature type="compositionally biased region" description="Basic and acidic residues" evidence="4">
    <location>
        <begin position="396"/>
        <end position="411"/>
    </location>
</feature>
<evidence type="ECO:0000259" key="7">
    <source>
        <dbReference type="PROSITE" id="PS50853"/>
    </source>
</evidence>
<dbReference type="FunFam" id="2.60.40.10:FF:000840">
    <property type="entry name" value="Roundabout guidance receptor 4"/>
    <property type="match status" value="1"/>
</dbReference>
<feature type="compositionally biased region" description="Acidic residues" evidence="4">
    <location>
        <begin position="660"/>
        <end position="672"/>
    </location>
</feature>
<dbReference type="SMART" id="SM00409">
    <property type="entry name" value="IG"/>
    <property type="match status" value="1"/>
</dbReference>
<dbReference type="Proteomes" id="UP000637704">
    <property type="component" value="Unassembled WGS sequence"/>
</dbReference>
<evidence type="ECO:0000256" key="2">
    <source>
        <dbReference type="ARBA" id="ARBA00023157"/>
    </source>
</evidence>
<dbReference type="InterPro" id="IPR036116">
    <property type="entry name" value="FN3_sf"/>
</dbReference>
<evidence type="ECO:0000256" key="4">
    <source>
        <dbReference type="SAM" id="MobiDB-lite"/>
    </source>
</evidence>
<feature type="non-terminal residue" evidence="8">
    <location>
        <position position="1"/>
    </location>
</feature>
<feature type="non-terminal residue" evidence="8">
    <location>
        <position position="735"/>
    </location>
</feature>
<protein>
    <submittedName>
        <fullName evidence="8">ROBO4 protein</fullName>
    </submittedName>
</protein>
<dbReference type="PROSITE" id="PS50853">
    <property type="entry name" value="FN3"/>
    <property type="match status" value="1"/>
</dbReference>
<dbReference type="SUPFAM" id="SSF49265">
    <property type="entry name" value="Fibronectin type III"/>
    <property type="match status" value="1"/>
</dbReference>
<comment type="caution">
    <text evidence="8">The sequence shown here is derived from an EMBL/GenBank/DDBJ whole genome shotgun (WGS) entry which is preliminary data.</text>
</comment>
<evidence type="ECO:0000256" key="1">
    <source>
        <dbReference type="ARBA" id="ARBA00022737"/>
    </source>
</evidence>
<evidence type="ECO:0000256" key="5">
    <source>
        <dbReference type="SAM" id="Phobius"/>
    </source>
</evidence>
<dbReference type="PROSITE" id="PS50835">
    <property type="entry name" value="IG_LIKE"/>
    <property type="match status" value="1"/>
</dbReference>
<dbReference type="InterPro" id="IPR036179">
    <property type="entry name" value="Ig-like_dom_sf"/>
</dbReference>
<feature type="region of interest" description="Disordered" evidence="4">
    <location>
        <begin position="376"/>
        <end position="472"/>
    </location>
</feature>
<dbReference type="InterPro" id="IPR013783">
    <property type="entry name" value="Ig-like_fold"/>
</dbReference>
<dbReference type="SMART" id="SM00060">
    <property type="entry name" value="FN3"/>
    <property type="match status" value="2"/>
</dbReference>
<feature type="compositionally biased region" description="Polar residues" evidence="4">
    <location>
        <begin position="587"/>
        <end position="596"/>
    </location>
</feature>
<feature type="compositionally biased region" description="Low complexity" evidence="4">
    <location>
        <begin position="386"/>
        <end position="395"/>
    </location>
</feature>
<feature type="region of interest" description="Disordered" evidence="4">
    <location>
        <begin position="515"/>
        <end position="536"/>
    </location>
</feature>
<proteinExistence type="predicted"/>
<sequence length="735" mass="78910">THGVPFVPVLRDNFRLQPSDLVATVGQVLELDCVPPSGHPEPHVTWKKDGVTLDSAGDRYVVTNGKLRVAPAQRSDSGLYICVAANAAGRRESHGARVSVLERLPMGRRNAAPRDLLAMKLHLDNGTVLPTAAVRLRWRMLMRTPVLVGYMVLYRCLVPATTSWVQHDAGKELSAVIPMLRRGYKYEFKVRPYTGGTQGLDSNSRYLWIPEEGVLVPSAAPRHITVGQAEMGNGTVVVSWEPPPPEAHNGIIRGYKVWLMAEGWQRPTNRTVDGSTHRLETLIPSPGAQLCVRVAAFNGAGLGVPSNATCSAMGVAAGSTGLARVLRQPVVIAATGSLLWLALFVLLLLLCQGRASREAAMRRRLMDADAPWLGGPWKPGCAPRNRSSSSSLLGSDGRDPSSEPHGTHRCSDLSYPPALSLEPSSLGPPTPSNPSSARGGHPPPLGDTGCCKGGHPGVRTSPSTPNPEPLERLRKRGGCWGAWGGARDSRRWLVAHGSVCPHVPCEELQQVHSTPPLTGGPGPIHGSRGDPWSSEGHVLGHQVPQEHVPTHPRDPSLVSRHPRDVFLAARYPKDTSPATKHPRDMSPVTSHLSTPLSDGLFTQQRVAKDLELDQDTNCPRYLPSPGIPPILWDPLSPTAPLSFSPSHTYGYIYGPPASELGEEEDEEEDEEQPAARGSPMGSLLNGWGSVSEDNFTSARCSLVSSCDGSFLLDASFARALAVAVDGLCFGLEDTD</sequence>
<dbReference type="GO" id="GO:0098609">
    <property type="term" value="P:cell-cell adhesion"/>
    <property type="evidence" value="ECO:0007669"/>
    <property type="project" value="TreeGrafter"/>
</dbReference>
<feature type="transmembrane region" description="Helical" evidence="5">
    <location>
        <begin position="330"/>
        <end position="351"/>
    </location>
</feature>
<keyword evidence="2" id="KW-1015">Disulfide bond</keyword>
<evidence type="ECO:0000256" key="3">
    <source>
        <dbReference type="ARBA" id="ARBA00023319"/>
    </source>
</evidence>
<keyword evidence="1" id="KW-0677">Repeat</keyword>
<evidence type="ECO:0000259" key="6">
    <source>
        <dbReference type="PROSITE" id="PS50835"/>
    </source>
</evidence>
<dbReference type="PANTHER" id="PTHR44170:SF11">
    <property type="entry name" value="ROUNDABOUT HOMOLOG 4"/>
    <property type="match status" value="1"/>
</dbReference>
<dbReference type="CDD" id="cd00063">
    <property type="entry name" value="FN3"/>
    <property type="match status" value="2"/>
</dbReference>
<dbReference type="Pfam" id="PF00041">
    <property type="entry name" value="fn3"/>
    <property type="match status" value="1"/>
</dbReference>
<dbReference type="Pfam" id="PF07679">
    <property type="entry name" value="I-set"/>
    <property type="match status" value="1"/>
</dbReference>
<keyword evidence="9" id="KW-1185">Reference proteome</keyword>
<dbReference type="Gene3D" id="2.60.40.10">
    <property type="entry name" value="Immunoglobulins"/>
    <property type="match status" value="3"/>
</dbReference>
<dbReference type="InterPro" id="IPR003961">
    <property type="entry name" value="FN3_dom"/>
</dbReference>
<organism evidence="8 9">
    <name type="scientific">Eolophus roseicapilla</name>
    <name type="common">Galah cockatoo</name>
    <name type="synonym">Cacatua roseicapilla</name>
    <dbReference type="NCBI Taxonomy" id="176039"/>
    <lineage>
        <taxon>Eukaryota</taxon>
        <taxon>Metazoa</taxon>
        <taxon>Chordata</taxon>
        <taxon>Craniata</taxon>
        <taxon>Vertebrata</taxon>
        <taxon>Euteleostomi</taxon>
        <taxon>Archelosauria</taxon>
        <taxon>Archosauria</taxon>
        <taxon>Dinosauria</taxon>
        <taxon>Saurischia</taxon>
        <taxon>Theropoda</taxon>
        <taxon>Coelurosauria</taxon>
        <taxon>Aves</taxon>
        <taxon>Neognathae</taxon>
        <taxon>Neoaves</taxon>
        <taxon>Telluraves</taxon>
        <taxon>Australaves</taxon>
        <taxon>Psittaciformes</taxon>
        <taxon>Cacatuidae</taxon>
        <taxon>Eolophus</taxon>
    </lineage>
</organism>
<dbReference type="PANTHER" id="PTHR44170">
    <property type="entry name" value="PROTEIN SIDEKICK"/>
    <property type="match status" value="1"/>
</dbReference>
<dbReference type="SUPFAM" id="SSF48726">
    <property type="entry name" value="Immunoglobulin"/>
    <property type="match status" value="1"/>
</dbReference>
<keyword evidence="5" id="KW-0812">Transmembrane</keyword>
<dbReference type="EMBL" id="WBNI01000062">
    <property type="protein sequence ID" value="NXD63264.1"/>
    <property type="molecule type" value="Genomic_DNA"/>
</dbReference>
<evidence type="ECO:0000313" key="9">
    <source>
        <dbReference type="Proteomes" id="UP000637704"/>
    </source>
</evidence>
<dbReference type="InterPro" id="IPR013098">
    <property type="entry name" value="Ig_I-set"/>
</dbReference>
<dbReference type="InterPro" id="IPR007110">
    <property type="entry name" value="Ig-like_dom"/>
</dbReference>
<keyword evidence="5" id="KW-1133">Transmembrane helix</keyword>
<gene>
    <name evidence="8" type="primary">Robo4</name>
    <name evidence="8" type="ORF">EOLROS_R10260</name>
</gene>
<dbReference type="SMART" id="SM00408">
    <property type="entry name" value="IGc2"/>
    <property type="match status" value="1"/>
</dbReference>
<keyword evidence="3" id="KW-0393">Immunoglobulin domain</keyword>
<evidence type="ECO:0000313" key="8">
    <source>
        <dbReference type="EMBL" id="NXD63264.1"/>
    </source>
</evidence>
<dbReference type="AlphaFoldDB" id="A0A851X9D2"/>
<dbReference type="InterPro" id="IPR003599">
    <property type="entry name" value="Ig_sub"/>
</dbReference>
<name>A0A851X9D2_EOLRO</name>